<evidence type="ECO:0000259" key="1">
    <source>
        <dbReference type="PROSITE" id="PS50878"/>
    </source>
</evidence>
<gene>
    <name evidence="3" type="ORF">D910_11835</name>
    <name evidence="2" type="ORF">YQE_09368</name>
</gene>
<protein>
    <recommendedName>
        <fullName evidence="1">Reverse transcriptase domain-containing protein</fullName>
    </recommendedName>
</protein>
<accession>N6T1T6</accession>
<dbReference type="OMA" id="YETVWRE"/>
<dbReference type="Proteomes" id="UP000030742">
    <property type="component" value="Unassembled WGS sequence"/>
</dbReference>
<reference evidence="2 4" key="1">
    <citation type="journal article" date="2013" name="Genome Biol.">
        <title>Draft genome of the mountain pine beetle, Dendroctonus ponderosae Hopkins, a major forest pest.</title>
        <authorList>
            <person name="Keeling C.I."/>
            <person name="Yuen M.M."/>
            <person name="Liao N.Y."/>
            <person name="Docking T.R."/>
            <person name="Chan S.K."/>
            <person name="Taylor G.A."/>
            <person name="Palmquist D.L."/>
            <person name="Jackman S.D."/>
            <person name="Nguyen A."/>
            <person name="Li M."/>
            <person name="Henderson H."/>
            <person name="Janes J.K."/>
            <person name="Zhao Y."/>
            <person name="Pandoh P."/>
            <person name="Moore R."/>
            <person name="Sperling F.A."/>
            <person name="Huber D.P."/>
            <person name="Birol I."/>
            <person name="Jones S.J."/>
            <person name="Bohlmann J."/>
        </authorList>
    </citation>
    <scope>NUCLEOTIDE SEQUENCE</scope>
</reference>
<feature type="domain" description="Reverse transcriptase" evidence="1">
    <location>
        <begin position="1"/>
        <end position="117"/>
    </location>
</feature>
<dbReference type="EMBL" id="KB741082">
    <property type="protein sequence ID" value="ENN74034.1"/>
    <property type="molecule type" value="Genomic_DNA"/>
</dbReference>
<dbReference type="InterPro" id="IPR052560">
    <property type="entry name" value="RdDP_mobile_element"/>
</dbReference>
<organism evidence="2">
    <name type="scientific">Dendroctonus ponderosae</name>
    <name type="common">Mountain pine beetle</name>
    <dbReference type="NCBI Taxonomy" id="77166"/>
    <lineage>
        <taxon>Eukaryota</taxon>
        <taxon>Metazoa</taxon>
        <taxon>Ecdysozoa</taxon>
        <taxon>Arthropoda</taxon>
        <taxon>Hexapoda</taxon>
        <taxon>Insecta</taxon>
        <taxon>Pterygota</taxon>
        <taxon>Neoptera</taxon>
        <taxon>Endopterygota</taxon>
        <taxon>Coleoptera</taxon>
        <taxon>Polyphaga</taxon>
        <taxon>Cucujiformia</taxon>
        <taxon>Curculionidae</taxon>
        <taxon>Scolytinae</taxon>
        <taxon>Dendroctonus</taxon>
    </lineage>
</organism>
<sequence>MEHIPIEQAGFRAHRSCVDQVLNLTHIEAGFVSKQLKATVVFVDLTAAYETVWREGLLYNFLNVVPCSRIASLLNNMPFQIIIGGSKSKTRHLNNGLPQGSVFAPALYNLLLSCIGE</sequence>
<evidence type="ECO:0000313" key="4">
    <source>
        <dbReference type="Proteomes" id="UP000030742"/>
    </source>
</evidence>
<name>N6T1T6_DENPD</name>
<dbReference type="InterPro" id="IPR000477">
    <property type="entry name" value="RT_dom"/>
</dbReference>
<dbReference type="STRING" id="77166.N6T1T6"/>
<evidence type="ECO:0000313" key="2">
    <source>
        <dbReference type="EMBL" id="ENN74034.1"/>
    </source>
</evidence>
<dbReference type="PROSITE" id="PS50878">
    <property type="entry name" value="RT_POL"/>
    <property type="match status" value="1"/>
</dbReference>
<dbReference type="AlphaFoldDB" id="N6T1T6"/>
<evidence type="ECO:0000313" key="3">
    <source>
        <dbReference type="EMBL" id="ERL94558.1"/>
    </source>
</evidence>
<dbReference type="EMBL" id="KB632391">
    <property type="protein sequence ID" value="ERL94558.1"/>
    <property type="molecule type" value="Genomic_DNA"/>
</dbReference>
<proteinExistence type="predicted"/>
<dbReference type="PANTHER" id="PTHR36688">
    <property type="entry name" value="ENDO/EXONUCLEASE/PHOSPHATASE DOMAIN-CONTAINING PROTEIN"/>
    <property type="match status" value="1"/>
</dbReference>
<feature type="non-terminal residue" evidence="2">
    <location>
        <position position="1"/>
    </location>
</feature>
<dbReference type="Pfam" id="PF00078">
    <property type="entry name" value="RVT_1"/>
    <property type="match status" value="1"/>
</dbReference>
<dbReference type="PANTHER" id="PTHR36688:SF1">
    <property type="entry name" value="ENDONUCLEASE_EXONUCLEASE_PHOSPHATASE DOMAIN-CONTAINING PROTEIN"/>
    <property type="match status" value="1"/>
</dbReference>
<dbReference type="HOGENOM" id="CLU_2087262_0_0_1"/>